<dbReference type="Proteomes" id="UP000263900">
    <property type="component" value="Chromosome"/>
</dbReference>
<keyword evidence="1" id="KW-0732">Signal</keyword>
<protein>
    <submittedName>
        <fullName evidence="3">Alpha/beta fold hydrolase</fullName>
    </submittedName>
</protein>
<dbReference type="KEGG" id="pseg:D3H65_14360"/>
<evidence type="ECO:0000256" key="1">
    <source>
        <dbReference type="SAM" id="SignalP"/>
    </source>
</evidence>
<keyword evidence="4" id="KW-1185">Reference proteome</keyword>
<dbReference type="Gene3D" id="3.40.50.1820">
    <property type="entry name" value="alpha/beta hydrolase"/>
    <property type="match status" value="1"/>
</dbReference>
<dbReference type="InterPro" id="IPR022742">
    <property type="entry name" value="Hydrolase_4"/>
</dbReference>
<evidence type="ECO:0000313" key="4">
    <source>
        <dbReference type="Proteomes" id="UP000263900"/>
    </source>
</evidence>
<dbReference type="PANTHER" id="PTHR43265">
    <property type="entry name" value="ESTERASE ESTD"/>
    <property type="match status" value="1"/>
</dbReference>
<dbReference type="InterPro" id="IPR053145">
    <property type="entry name" value="AB_hydrolase_Est10"/>
</dbReference>
<feature type="signal peptide" evidence="1">
    <location>
        <begin position="1"/>
        <end position="22"/>
    </location>
</feature>
<reference evidence="3 4" key="1">
    <citation type="submission" date="2018-09" db="EMBL/GenBank/DDBJ databases">
        <title>Genome sequencing of strain 6GH32-13.</title>
        <authorList>
            <person name="Weon H.-Y."/>
            <person name="Heo J."/>
            <person name="Kwon S.-W."/>
        </authorList>
    </citation>
    <scope>NUCLEOTIDE SEQUENCE [LARGE SCALE GENOMIC DNA]</scope>
    <source>
        <strain evidence="3 4">5GH32-13</strain>
    </source>
</reference>
<evidence type="ECO:0000313" key="3">
    <source>
        <dbReference type="EMBL" id="AXY75090.1"/>
    </source>
</evidence>
<dbReference type="RefSeq" id="WP_119050972.1">
    <property type="nucleotide sequence ID" value="NZ_CP032157.1"/>
</dbReference>
<dbReference type="GO" id="GO:0052689">
    <property type="term" value="F:carboxylic ester hydrolase activity"/>
    <property type="evidence" value="ECO:0007669"/>
    <property type="project" value="TreeGrafter"/>
</dbReference>
<dbReference type="AlphaFoldDB" id="A0A3B7MPW5"/>
<feature type="chain" id="PRO_5017547681" evidence="1">
    <location>
        <begin position="23"/>
        <end position="316"/>
    </location>
</feature>
<dbReference type="InterPro" id="IPR029058">
    <property type="entry name" value="AB_hydrolase_fold"/>
</dbReference>
<dbReference type="EMBL" id="CP032157">
    <property type="protein sequence ID" value="AXY75090.1"/>
    <property type="molecule type" value="Genomic_DNA"/>
</dbReference>
<accession>A0A3B7MPW5</accession>
<dbReference type="Pfam" id="PF12146">
    <property type="entry name" value="Hydrolase_4"/>
    <property type="match status" value="1"/>
</dbReference>
<keyword evidence="3" id="KW-0378">Hydrolase</keyword>
<dbReference type="SUPFAM" id="SSF53474">
    <property type="entry name" value="alpha/beta-Hydrolases"/>
    <property type="match status" value="1"/>
</dbReference>
<proteinExistence type="predicted"/>
<organism evidence="3 4">
    <name type="scientific">Paraflavitalea soli</name>
    <dbReference type="NCBI Taxonomy" id="2315862"/>
    <lineage>
        <taxon>Bacteria</taxon>
        <taxon>Pseudomonadati</taxon>
        <taxon>Bacteroidota</taxon>
        <taxon>Chitinophagia</taxon>
        <taxon>Chitinophagales</taxon>
        <taxon>Chitinophagaceae</taxon>
        <taxon>Paraflavitalea</taxon>
    </lineage>
</organism>
<dbReference type="PANTHER" id="PTHR43265:SF1">
    <property type="entry name" value="ESTERASE ESTD"/>
    <property type="match status" value="1"/>
</dbReference>
<sequence>MKQYIHVCLVLLWLGTRAQVLAAQDTSFVDTKVTLETKSGNIEGVLSVPVKGKGMPVALIIAGSGATDRDGNDPVMKRNSLKMLAAALLVRGIATLRYDKRGIAASAAAGKSEADLRFDDYVNDAKGWIELLRKDKRFSKVVVIGHSEGSLIGMIAAKGADQFVSIAGAGQSADKTIHEQLMAQPRQVQDLAFPILDSLAAGQLVKNVHPMLFSLFRPSVQPYMISWFRYDPQAEIRALSIPVLIVQGTSDIQVGVEDARRLAAANPGAKLVIIDNMNHVFKVVEGNREANLKTYSDPVLPIAPELGKSISDFILK</sequence>
<feature type="domain" description="Serine aminopeptidase S33" evidence="2">
    <location>
        <begin position="83"/>
        <end position="198"/>
    </location>
</feature>
<name>A0A3B7MPW5_9BACT</name>
<evidence type="ECO:0000259" key="2">
    <source>
        <dbReference type="Pfam" id="PF12146"/>
    </source>
</evidence>
<dbReference type="OrthoDB" id="9809549at2"/>
<gene>
    <name evidence="3" type="ORF">D3H65_14360</name>
</gene>